<protein>
    <submittedName>
        <fullName evidence="2">Uncharacterized protein</fullName>
    </submittedName>
</protein>
<proteinExistence type="predicted"/>
<evidence type="ECO:0000256" key="1">
    <source>
        <dbReference type="SAM" id="MobiDB-lite"/>
    </source>
</evidence>
<reference evidence="2" key="3">
    <citation type="submission" date="2022-06" db="UniProtKB">
        <authorList>
            <consortium name="EnsemblPlants"/>
        </authorList>
    </citation>
    <scope>IDENTIFICATION</scope>
</reference>
<feature type="region of interest" description="Disordered" evidence="1">
    <location>
        <begin position="1"/>
        <end position="36"/>
    </location>
</feature>
<accession>A0A8R7QM77</accession>
<evidence type="ECO:0000313" key="3">
    <source>
        <dbReference type="Proteomes" id="UP000015106"/>
    </source>
</evidence>
<organism evidence="2 3">
    <name type="scientific">Triticum urartu</name>
    <name type="common">Red wild einkorn</name>
    <name type="synonym">Crithodium urartu</name>
    <dbReference type="NCBI Taxonomy" id="4572"/>
    <lineage>
        <taxon>Eukaryota</taxon>
        <taxon>Viridiplantae</taxon>
        <taxon>Streptophyta</taxon>
        <taxon>Embryophyta</taxon>
        <taxon>Tracheophyta</taxon>
        <taxon>Spermatophyta</taxon>
        <taxon>Magnoliopsida</taxon>
        <taxon>Liliopsida</taxon>
        <taxon>Poales</taxon>
        <taxon>Poaceae</taxon>
        <taxon>BOP clade</taxon>
        <taxon>Pooideae</taxon>
        <taxon>Triticodae</taxon>
        <taxon>Triticeae</taxon>
        <taxon>Triticinae</taxon>
        <taxon>Triticum</taxon>
    </lineage>
</organism>
<gene>
    <name evidence="2" type="primary">LOC125511610</name>
</gene>
<dbReference type="AlphaFoldDB" id="A0A8R7QM77"/>
<reference evidence="2" key="2">
    <citation type="submission" date="2018-03" db="EMBL/GenBank/DDBJ databases">
        <title>The Triticum urartu genome reveals the dynamic nature of wheat genome evolution.</title>
        <authorList>
            <person name="Ling H."/>
            <person name="Ma B."/>
            <person name="Shi X."/>
            <person name="Liu H."/>
            <person name="Dong L."/>
            <person name="Sun H."/>
            <person name="Cao Y."/>
            <person name="Gao Q."/>
            <person name="Zheng S."/>
            <person name="Li Y."/>
            <person name="Yu Y."/>
            <person name="Du H."/>
            <person name="Qi M."/>
            <person name="Li Y."/>
            <person name="Yu H."/>
            <person name="Cui Y."/>
            <person name="Wang N."/>
            <person name="Chen C."/>
            <person name="Wu H."/>
            <person name="Zhao Y."/>
            <person name="Zhang J."/>
            <person name="Li Y."/>
            <person name="Zhou W."/>
            <person name="Zhang B."/>
            <person name="Hu W."/>
            <person name="Eijk M."/>
            <person name="Tang J."/>
            <person name="Witsenboer H."/>
            <person name="Zhao S."/>
            <person name="Li Z."/>
            <person name="Zhang A."/>
            <person name="Wang D."/>
            <person name="Liang C."/>
        </authorList>
    </citation>
    <scope>NUCLEOTIDE SEQUENCE [LARGE SCALE GENOMIC DNA]</scope>
    <source>
        <strain evidence="2">cv. G1812</strain>
    </source>
</reference>
<keyword evidence="3" id="KW-1185">Reference proteome</keyword>
<name>A0A8R7QM77_TRIUA</name>
<dbReference type="EnsemblPlants" id="TuG1812G0500005535.01.T03">
    <property type="protein sequence ID" value="TuG1812G0500005535.01.T03"/>
    <property type="gene ID" value="TuG1812G0500005535.01"/>
</dbReference>
<sequence>MTSTPRSTRLAPFQSVSSSPSPAATPVAFTPRRSNSHPAARLRLRCCCSTGDSAAMVKAIRVHELGGPEASTNQSHLLFFSGQGQGWVLSSNRCDFRCAGAAVGGGGGGRARGRRDPDPEHRHRRQLHRRLLPQGRLPRSPPLHPRYGSCWCGDRCRAWPDRQESRGCCRVRRQAYGFLC</sequence>
<feature type="compositionally biased region" description="Low complexity" evidence="1">
    <location>
        <begin position="11"/>
        <end position="31"/>
    </location>
</feature>
<feature type="region of interest" description="Disordered" evidence="1">
    <location>
        <begin position="104"/>
        <end position="125"/>
    </location>
</feature>
<dbReference type="Gramene" id="TuG1812G0500005535.01.T03">
    <property type="protein sequence ID" value="TuG1812G0500005535.01.T03"/>
    <property type="gene ID" value="TuG1812G0500005535.01"/>
</dbReference>
<dbReference type="Proteomes" id="UP000015106">
    <property type="component" value="Chromosome 5"/>
</dbReference>
<evidence type="ECO:0000313" key="2">
    <source>
        <dbReference type="EnsemblPlants" id="TuG1812G0500005535.01.T03"/>
    </source>
</evidence>
<reference evidence="3" key="1">
    <citation type="journal article" date="2013" name="Nature">
        <title>Draft genome of the wheat A-genome progenitor Triticum urartu.</title>
        <authorList>
            <person name="Ling H.Q."/>
            <person name="Zhao S."/>
            <person name="Liu D."/>
            <person name="Wang J."/>
            <person name="Sun H."/>
            <person name="Zhang C."/>
            <person name="Fan H."/>
            <person name="Li D."/>
            <person name="Dong L."/>
            <person name="Tao Y."/>
            <person name="Gao C."/>
            <person name="Wu H."/>
            <person name="Li Y."/>
            <person name="Cui Y."/>
            <person name="Guo X."/>
            <person name="Zheng S."/>
            <person name="Wang B."/>
            <person name="Yu K."/>
            <person name="Liang Q."/>
            <person name="Yang W."/>
            <person name="Lou X."/>
            <person name="Chen J."/>
            <person name="Feng M."/>
            <person name="Jian J."/>
            <person name="Zhang X."/>
            <person name="Luo G."/>
            <person name="Jiang Y."/>
            <person name="Liu J."/>
            <person name="Wang Z."/>
            <person name="Sha Y."/>
            <person name="Zhang B."/>
            <person name="Wu H."/>
            <person name="Tang D."/>
            <person name="Shen Q."/>
            <person name="Xue P."/>
            <person name="Zou S."/>
            <person name="Wang X."/>
            <person name="Liu X."/>
            <person name="Wang F."/>
            <person name="Yang Y."/>
            <person name="An X."/>
            <person name="Dong Z."/>
            <person name="Zhang K."/>
            <person name="Zhang X."/>
            <person name="Luo M.C."/>
            <person name="Dvorak J."/>
            <person name="Tong Y."/>
            <person name="Wang J."/>
            <person name="Yang H."/>
            <person name="Li Z."/>
            <person name="Wang D."/>
            <person name="Zhang A."/>
            <person name="Wang J."/>
        </authorList>
    </citation>
    <scope>NUCLEOTIDE SEQUENCE</scope>
    <source>
        <strain evidence="3">cv. G1812</strain>
    </source>
</reference>